<accession>B8D4V1</accession>
<keyword evidence="5" id="KW-0456">Lyase</keyword>
<feature type="domain" description="Radical SAM core" evidence="4">
    <location>
        <begin position="38"/>
        <end position="277"/>
    </location>
</feature>
<gene>
    <name evidence="5" type="ordered locus">DKAM_0806</name>
</gene>
<dbReference type="CDD" id="cd01335">
    <property type="entry name" value="Radical_SAM"/>
    <property type="match status" value="1"/>
</dbReference>
<name>B8D4V1_DESA1</name>
<evidence type="ECO:0000259" key="4">
    <source>
        <dbReference type="PROSITE" id="PS51918"/>
    </source>
</evidence>
<dbReference type="Pfam" id="PF04055">
    <property type="entry name" value="Radical_SAM"/>
    <property type="match status" value="1"/>
</dbReference>
<dbReference type="Proteomes" id="UP000006903">
    <property type="component" value="Chromosome"/>
</dbReference>
<evidence type="ECO:0000313" key="5">
    <source>
        <dbReference type="EMBL" id="ACL11132.1"/>
    </source>
</evidence>
<keyword evidence="2" id="KW-0408">Iron</keyword>
<dbReference type="GeneID" id="7170958"/>
<dbReference type="GO" id="GO:0046872">
    <property type="term" value="F:metal ion binding"/>
    <property type="evidence" value="ECO:0007669"/>
    <property type="project" value="UniProtKB-KW"/>
</dbReference>
<dbReference type="GO" id="GO:0051536">
    <property type="term" value="F:iron-sulfur cluster binding"/>
    <property type="evidence" value="ECO:0007669"/>
    <property type="project" value="UniProtKB-KW"/>
</dbReference>
<sequence>MSKVSKYYAALRSKIMDEVSTILNDGEKKASLRDPHSKRAPRPCGLTIHTGIGCTMGCSYCYIGDMGFPTNSIKPYPLSGVQLVYALLNNKYFLPGERGTLIAIGSVTEPFHPAVLVKTLEYIWAVKKYLGNYIQFSTKAYISMNTALKVAAIDPGISPLITLVSINYSSELERNAPRPEIRLESIRNLREAGLKPILFLRPIIPGITDKEYVEIIDKAAEYGAVGVVAGGLRVTPRIISNLKEAGADIREIERRLRIPLEKMREGVQYNIDVADIKKNIAAYTRRKGLKYFPLACMANIYSHGESCWRMISMGITDTAKPLYKPEKDVVEELLREIGCHGGFKGFSNGFIRISIRSKCDKVLAGEVIKYWFRACPVFTGS</sequence>
<evidence type="ECO:0000256" key="2">
    <source>
        <dbReference type="ARBA" id="ARBA00023004"/>
    </source>
</evidence>
<reference evidence="5 6" key="1">
    <citation type="journal article" date="2009" name="J. Bacteriol.">
        <title>Complete genome sequence of the anaerobic, protein-degrading hyperthermophilic crenarchaeon Desulfurococcus kamchatkensis.</title>
        <authorList>
            <person name="Ravin N.V."/>
            <person name="Mardanov A.V."/>
            <person name="Beletsky A.V."/>
            <person name="Kublanov I.V."/>
            <person name="Kolganova T.V."/>
            <person name="Lebedinsky A.V."/>
            <person name="Chernyh N.A."/>
            <person name="Bonch-Osmolovskaya E.A."/>
            <person name="Skryabin K.G."/>
        </authorList>
    </citation>
    <scope>NUCLEOTIDE SEQUENCE [LARGE SCALE GENOMIC DNA]</scope>
    <source>
        <strain evidence="6">DSM 18924 / JCM 16383 / VKM B-2413 / 1221n</strain>
    </source>
</reference>
<dbReference type="RefSeq" id="WP_012608473.1">
    <property type="nucleotide sequence ID" value="NC_011766.1"/>
</dbReference>
<protein>
    <submittedName>
        <fullName evidence="5">DNA photolyase</fullName>
    </submittedName>
</protein>
<evidence type="ECO:0000256" key="3">
    <source>
        <dbReference type="ARBA" id="ARBA00023014"/>
    </source>
</evidence>
<dbReference type="SFLD" id="SFLDG01084">
    <property type="entry name" value="Uncharacterised_Radical_SAM_Su"/>
    <property type="match status" value="1"/>
</dbReference>
<keyword evidence="3" id="KW-0411">Iron-sulfur</keyword>
<dbReference type="HOGENOM" id="CLU_062373_0_0_2"/>
<dbReference type="PANTHER" id="PTHR43432:SF4">
    <property type="entry name" value="RADICAL SAM CORE DOMAIN-CONTAINING PROTEIN"/>
    <property type="match status" value="1"/>
</dbReference>
<dbReference type="AlphaFoldDB" id="B8D4V1"/>
<proteinExistence type="predicted"/>
<dbReference type="PANTHER" id="PTHR43432">
    <property type="entry name" value="SLR0285 PROTEIN"/>
    <property type="match status" value="1"/>
</dbReference>
<dbReference type="InterPro" id="IPR007197">
    <property type="entry name" value="rSAM"/>
</dbReference>
<dbReference type="InterPro" id="IPR040086">
    <property type="entry name" value="MJ0683-like"/>
</dbReference>
<dbReference type="InterPro" id="IPR058240">
    <property type="entry name" value="rSAM_sf"/>
</dbReference>
<dbReference type="PROSITE" id="PS51918">
    <property type="entry name" value="RADICAL_SAM"/>
    <property type="match status" value="1"/>
</dbReference>
<dbReference type="SFLD" id="SFLDS00029">
    <property type="entry name" value="Radical_SAM"/>
    <property type="match status" value="1"/>
</dbReference>
<evidence type="ECO:0000256" key="1">
    <source>
        <dbReference type="ARBA" id="ARBA00022723"/>
    </source>
</evidence>
<organism evidence="5 6">
    <name type="scientific">Desulfurococcus amylolyticus (strain DSM 18924 / JCM 16383 / VKM B-2413 / 1221n)</name>
    <name type="common">Desulfurococcus kamchatkensis</name>
    <dbReference type="NCBI Taxonomy" id="490899"/>
    <lineage>
        <taxon>Archaea</taxon>
        <taxon>Thermoproteota</taxon>
        <taxon>Thermoprotei</taxon>
        <taxon>Desulfurococcales</taxon>
        <taxon>Desulfurococcaceae</taxon>
        <taxon>Desulfurococcus</taxon>
    </lineage>
</organism>
<dbReference type="Gene3D" id="3.80.30.30">
    <property type="match status" value="1"/>
</dbReference>
<dbReference type="STRING" id="490899.DKAM_0806"/>
<evidence type="ECO:0000313" key="6">
    <source>
        <dbReference type="Proteomes" id="UP000006903"/>
    </source>
</evidence>
<dbReference type="KEGG" id="dka:DKAM_0806"/>
<dbReference type="EMBL" id="CP001140">
    <property type="protein sequence ID" value="ACL11132.1"/>
    <property type="molecule type" value="Genomic_DNA"/>
</dbReference>
<dbReference type="SUPFAM" id="SSF102114">
    <property type="entry name" value="Radical SAM enzymes"/>
    <property type="match status" value="1"/>
</dbReference>
<keyword evidence="1" id="KW-0479">Metal-binding</keyword>
<dbReference type="GO" id="GO:0016829">
    <property type="term" value="F:lyase activity"/>
    <property type="evidence" value="ECO:0007669"/>
    <property type="project" value="UniProtKB-KW"/>
</dbReference>
<dbReference type="eggNOG" id="arCOG01291">
    <property type="taxonomic scope" value="Archaea"/>
</dbReference>